<evidence type="ECO:0000259" key="4">
    <source>
        <dbReference type="PROSITE" id="PS50043"/>
    </source>
</evidence>
<dbReference type="EMBL" id="JAGGJU010000015">
    <property type="protein sequence ID" value="MBP1853104.1"/>
    <property type="molecule type" value="Genomic_DNA"/>
</dbReference>
<dbReference type="SMART" id="SM00421">
    <property type="entry name" value="HTH_LUXR"/>
    <property type="match status" value="1"/>
</dbReference>
<dbReference type="SUPFAM" id="SSF46894">
    <property type="entry name" value="C-terminal effector domain of the bipartite response regulators"/>
    <property type="match status" value="1"/>
</dbReference>
<proteinExistence type="predicted"/>
<dbReference type="InterPro" id="IPR000792">
    <property type="entry name" value="Tscrpt_reg_LuxR_C"/>
</dbReference>
<dbReference type="PROSITE" id="PS50043">
    <property type="entry name" value="HTH_LUXR_2"/>
    <property type="match status" value="1"/>
</dbReference>
<evidence type="ECO:0000256" key="2">
    <source>
        <dbReference type="ARBA" id="ARBA00023125"/>
    </source>
</evidence>
<dbReference type="PROSITE" id="PS00622">
    <property type="entry name" value="HTH_LUXR_1"/>
    <property type="match status" value="1"/>
</dbReference>
<dbReference type="GO" id="GO:0003677">
    <property type="term" value="F:DNA binding"/>
    <property type="evidence" value="ECO:0007669"/>
    <property type="project" value="UniProtKB-KW"/>
</dbReference>
<dbReference type="NCBIfam" id="NF047403">
    <property type="entry name" value="TransRegVisR"/>
    <property type="match status" value="1"/>
</dbReference>
<evidence type="ECO:0000256" key="1">
    <source>
        <dbReference type="ARBA" id="ARBA00023015"/>
    </source>
</evidence>
<keyword evidence="3" id="KW-0804">Transcription</keyword>
<dbReference type="InterPro" id="IPR036388">
    <property type="entry name" value="WH-like_DNA-bd_sf"/>
</dbReference>
<dbReference type="PANTHER" id="PTHR44688:SF25">
    <property type="entry name" value="HTH LUXR-TYPE DOMAIN-CONTAINING PROTEIN"/>
    <property type="match status" value="1"/>
</dbReference>
<sequence length="249" mass="26718">MLYGDDSPARPPIDIPGVQHRKPISRSDVFPHFLSLQKTLKARSFSVLRAITGILPGKASLTVQMENWDPVLGAGSTSVISAYGKEFLTHIDCSLLPLIWSAGHDGSVTHVSDFAGFVKRLPSGALDFSGIAFPVRPGAVGNGYVVFASTSSLDLSAEIILDAHTRCCKLMTDVMMAEERRALPADTLSEREIACLQLAGDGKISDEIAERLGLSVHTVNAYLSSATIKLDSVNRIQAIAKAIRLGFIN</sequence>
<dbReference type="PRINTS" id="PR00038">
    <property type="entry name" value="HTHLUXR"/>
</dbReference>
<feature type="domain" description="HTH luxR-type" evidence="4">
    <location>
        <begin position="181"/>
        <end position="246"/>
    </location>
</feature>
<accession>A0ABS4E577</accession>
<dbReference type="Pfam" id="PF00196">
    <property type="entry name" value="GerE"/>
    <property type="match status" value="1"/>
</dbReference>
<keyword evidence="1" id="KW-0805">Transcription regulation</keyword>
<gene>
    <name evidence="5" type="ORF">J2Z17_004563</name>
</gene>
<comment type="caution">
    <text evidence="5">The sequence shown here is derived from an EMBL/GenBank/DDBJ whole genome shotgun (WGS) entry which is preliminary data.</text>
</comment>
<keyword evidence="2 5" id="KW-0238">DNA-binding</keyword>
<keyword evidence="6" id="KW-1185">Reference proteome</keyword>
<dbReference type="InterPro" id="IPR016032">
    <property type="entry name" value="Sig_transdc_resp-reg_C-effctor"/>
</dbReference>
<dbReference type="Gene3D" id="1.10.10.10">
    <property type="entry name" value="Winged helix-like DNA-binding domain superfamily/Winged helix DNA-binding domain"/>
    <property type="match status" value="1"/>
</dbReference>
<reference evidence="5 6" key="1">
    <citation type="submission" date="2021-03" db="EMBL/GenBank/DDBJ databases">
        <title>Genomic Encyclopedia of Type Strains, Phase IV (KMG-IV): sequencing the most valuable type-strain genomes for metagenomic binning, comparative biology and taxonomic classification.</title>
        <authorList>
            <person name="Goeker M."/>
        </authorList>
    </citation>
    <scope>NUCLEOTIDE SEQUENCE [LARGE SCALE GENOMIC DNA]</scope>
    <source>
        <strain evidence="5 6">DSM 21600</strain>
    </source>
</reference>
<organism evidence="5 6">
    <name type="scientific">Rhizobium halophytocola</name>
    <dbReference type="NCBI Taxonomy" id="735519"/>
    <lineage>
        <taxon>Bacteria</taxon>
        <taxon>Pseudomonadati</taxon>
        <taxon>Pseudomonadota</taxon>
        <taxon>Alphaproteobacteria</taxon>
        <taxon>Hyphomicrobiales</taxon>
        <taxon>Rhizobiaceae</taxon>
        <taxon>Rhizobium/Agrobacterium group</taxon>
        <taxon>Rhizobium</taxon>
    </lineage>
</organism>
<dbReference type="Proteomes" id="UP000759443">
    <property type="component" value="Unassembled WGS sequence"/>
</dbReference>
<dbReference type="CDD" id="cd06170">
    <property type="entry name" value="LuxR_C_like"/>
    <property type="match status" value="1"/>
</dbReference>
<dbReference type="RefSeq" id="WP_209948597.1">
    <property type="nucleotide sequence ID" value="NZ_JAGGJU010000015.1"/>
</dbReference>
<evidence type="ECO:0000313" key="6">
    <source>
        <dbReference type="Proteomes" id="UP000759443"/>
    </source>
</evidence>
<evidence type="ECO:0000313" key="5">
    <source>
        <dbReference type="EMBL" id="MBP1853104.1"/>
    </source>
</evidence>
<name>A0ABS4E577_9HYPH</name>
<evidence type="ECO:0000256" key="3">
    <source>
        <dbReference type="ARBA" id="ARBA00023163"/>
    </source>
</evidence>
<protein>
    <submittedName>
        <fullName evidence="5">DNA-binding CsgD family transcriptional regulator</fullName>
    </submittedName>
</protein>
<dbReference type="PANTHER" id="PTHR44688">
    <property type="entry name" value="DNA-BINDING TRANSCRIPTIONAL ACTIVATOR DEVR_DOSR"/>
    <property type="match status" value="1"/>
</dbReference>